<dbReference type="RefSeq" id="WP_168869927.1">
    <property type="nucleotide sequence ID" value="NZ_JABAIA010000001.1"/>
</dbReference>
<organism evidence="3 4">
    <name type="scientific">Chitinophaga varians</name>
    <dbReference type="NCBI Taxonomy" id="2202339"/>
    <lineage>
        <taxon>Bacteria</taxon>
        <taxon>Pseudomonadati</taxon>
        <taxon>Bacteroidota</taxon>
        <taxon>Chitinophagia</taxon>
        <taxon>Chitinophagales</taxon>
        <taxon>Chitinophagaceae</taxon>
        <taxon>Chitinophaga</taxon>
    </lineage>
</organism>
<dbReference type="EMBL" id="JABAIA010000001">
    <property type="protein sequence ID" value="NLR63953.1"/>
    <property type="molecule type" value="Genomic_DNA"/>
</dbReference>
<dbReference type="AlphaFoldDB" id="A0A847RLI4"/>
<name>A0A847RLI4_9BACT</name>
<protein>
    <submittedName>
        <fullName evidence="3">DUF1016 domain-containing protein</fullName>
    </submittedName>
</protein>
<dbReference type="PANTHER" id="PTHR30547:SF5">
    <property type="entry name" value="NUCLEASE YHCG-RELATED"/>
    <property type="match status" value="1"/>
</dbReference>
<proteinExistence type="predicted"/>
<gene>
    <name evidence="3" type="ORF">HGH92_06525</name>
</gene>
<dbReference type="InterPro" id="IPR011856">
    <property type="entry name" value="tRNA_endonuc-like_dom_sf"/>
</dbReference>
<dbReference type="InterPro" id="IPR041527">
    <property type="entry name" value="YhcG_N"/>
</dbReference>
<evidence type="ECO:0000313" key="3">
    <source>
        <dbReference type="EMBL" id="NLR63953.1"/>
    </source>
</evidence>
<evidence type="ECO:0000313" key="4">
    <source>
        <dbReference type="Proteomes" id="UP000570474"/>
    </source>
</evidence>
<keyword evidence="4" id="KW-1185">Reference proteome</keyword>
<dbReference type="Gene3D" id="3.40.1350.10">
    <property type="match status" value="1"/>
</dbReference>
<dbReference type="InterPro" id="IPR053148">
    <property type="entry name" value="PD-DEXK-like_domain"/>
</dbReference>
<dbReference type="Pfam" id="PF06250">
    <property type="entry name" value="YhcG_C"/>
    <property type="match status" value="1"/>
</dbReference>
<dbReference type="GO" id="GO:0003676">
    <property type="term" value="F:nucleic acid binding"/>
    <property type="evidence" value="ECO:0007669"/>
    <property type="project" value="InterPro"/>
</dbReference>
<feature type="domain" description="YhcG N-terminal" evidence="2">
    <location>
        <begin position="13"/>
        <end position="192"/>
    </location>
</feature>
<sequence>MKFKQLLTSIQTTHSHFQETAAKAVNRALTTRNWIIGYYLVEYEQKGEDRAKYGERLLTEIAQKLSDLKLSVTALKLCRQFYLYYPQMLEIARDELGKNNMQIGQTVSDQFQQIDSQSNEIKTNTNKTNYILLAHLQLPIEKLINNLSFSHIVTLLILDNPLKRVFYEHECIKGNWGVRELKRQINSFYFERMGLSDDPEKLSRIIQQKTTQTITPADFIKNEYSFEFLGIADRLAVGETALQQRLLDHLQEFLMEMGHGFCLEGRQKKILIGREYFFIDLLFYHRILKCHILVELKLDTFRHADVGQLNTYIQYYKAEMMQPGDNPPIGILLVADKDAALVKYATAGLDIDLFVSKYSIELPTQERLEKFIADELRRYDD</sequence>
<evidence type="ECO:0000259" key="2">
    <source>
        <dbReference type="Pfam" id="PF17761"/>
    </source>
</evidence>
<dbReference type="InterPro" id="IPR009362">
    <property type="entry name" value="YhcG_C"/>
</dbReference>
<dbReference type="Proteomes" id="UP000570474">
    <property type="component" value="Unassembled WGS sequence"/>
</dbReference>
<evidence type="ECO:0000259" key="1">
    <source>
        <dbReference type="Pfam" id="PF06250"/>
    </source>
</evidence>
<dbReference type="Pfam" id="PF17761">
    <property type="entry name" value="DUF1016_N"/>
    <property type="match status" value="1"/>
</dbReference>
<comment type="caution">
    <text evidence="3">The sequence shown here is derived from an EMBL/GenBank/DDBJ whole genome shotgun (WGS) entry which is preliminary data.</text>
</comment>
<reference evidence="3 4" key="1">
    <citation type="submission" date="2020-04" db="EMBL/GenBank/DDBJ databases">
        <authorList>
            <person name="Yin C."/>
        </authorList>
    </citation>
    <scope>NUCLEOTIDE SEQUENCE [LARGE SCALE GENOMIC DNA]</scope>
    <source>
        <strain evidence="3 4">Ae27</strain>
    </source>
</reference>
<accession>A0A847RLI4</accession>
<dbReference type="PANTHER" id="PTHR30547">
    <property type="entry name" value="UNCHARACTERIZED PROTEIN YHCG-RELATED"/>
    <property type="match status" value="1"/>
</dbReference>
<feature type="domain" description="YhcG PDDEXK nuclease" evidence="1">
    <location>
        <begin position="218"/>
        <end position="366"/>
    </location>
</feature>